<feature type="transmembrane region" description="Helical" evidence="2">
    <location>
        <begin position="139"/>
        <end position="162"/>
    </location>
</feature>
<feature type="compositionally biased region" description="Low complexity" evidence="1">
    <location>
        <begin position="589"/>
        <end position="603"/>
    </location>
</feature>
<gene>
    <name evidence="3" type="ORF">IWW39_005275</name>
</gene>
<keyword evidence="2" id="KW-1133">Transmembrane helix</keyword>
<feature type="region of interest" description="Disordered" evidence="1">
    <location>
        <begin position="419"/>
        <end position="521"/>
    </location>
</feature>
<feature type="compositionally biased region" description="Polar residues" evidence="1">
    <location>
        <begin position="836"/>
        <end position="845"/>
    </location>
</feature>
<feature type="compositionally biased region" description="Basic and acidic residues" evidence="1">
    <location>
        <begin position="688"/>
        <end position="698"/>
    </location>
</feature>
<protein>
    <submittedName>
        <fullName evidence="3">Uncharacterized protein</fullName>
    </submittedName>
</protein>
<feature type="compositionally biased region" description="Low complexity" evidence="1">
    <location>
        <begin position="483"/>
        <end position="504"/>
    </location>
</feature>
<organism evidence="3 4">
    <name type="scientific">Coemansia spiralis</name>
    <dbReference type="NCBI Taxonomy" id="417178"/>
    <lineage>
        <taxon>Eukaryota</taxon>
        <taxon>Fungi</taxon>
        <taxon>Fungi incertae sedis</taxon>
        <taxon>Zoopagomycota</taxon>
        <taxon>Kickxellomycotina</taxon>
        <taxon>Kickxellomycetes</taxon>
        <taxon>Kickxellales</taxon>
        <taxon>Kickxellaceae</taxon>
        <taxon>Coemansia</taxon>
    </lineage>
</organism>
<feature type="compositionally biased region" description="Basic and acidic residues" evidence="1">
    <location>
        <begin position="224"/>
        <end position="239"/>
    </location>
</feature>
<evidence type="ECO:0000313" key="3">
    <source>
        <dbReference type="EMBL" id="KAJ2683837.1"/>
    </source>
</evidence>
<evidence type="ECO:0000313" key="4">
    <source>
        <dbReference type="Proteomes" id="UP001151516"/>
    </source>
</evidence>
<feature type="region of interest" description="Disordered" evidence="1">
    <location>
        <begin position="224"/>
        <end position="298"/>
    </location>
</feature>
<keyword evidence="4" id="KW-1185">Reference proteome</keyword>
<feature type="compositionally biased region" description="Basic and acidic residues" evidence="1">
    <location>
        <begin position="656"/>
        <end position="669"/>
    </location>
</feature>
<dbReference type="EMBL" id="JANBTX010000255">
    <property type="protein sequence ID" value="KAJ2683837.1"/>
    <property type="molecule type" value="Genomic_DNA"/>
</dbReference>
<feature type="compositionally biased region" description="Basic and acidic residues" evidence="1">
    <location>
        <begin position="1008"/>
        <end position="1019"/>
    </location>
</feature>
<feature type="compositionally biased region" description="Polar residues" evidence="1">
    <location>
        <begin position="670"/>
        <end position="684"/>
    </location>
</feature>
<comment type="caution">
    <text evidence="3">The sequence shown here is derived from an EMBL/GenBank/DDBJ whole genome shotgun (WGS) entry which is preliminary data.</text>
</comment>
<evidence type="ECO:0000256" key="1">
    <source>
        <dbReference type="SAM" id="MobiDB-lite"/>
    </source>
</evidence>
<feature type="compositionally biased region" description="Gly residues" evidence="1">
    <location>
        <begin position="1033"/>
        <end position="1043"/>
    </location>
</feature>
<dbReference type="Proteomes" id="UP001151516">
    <property type="component" value="Unassembled WGS sequence"/>
</dbReference>
<sequence length="1082" mass="111220">MEWTPGDLPWEAVAYGATKWVSRLGELRLPSWGGQSSESATGLRLSRRNETAKATPMPTVDSPTEPSSIAPTAWPMVATQYWPLPRGCPVSWEPTTITAPCPATATQPACPTVATQLAGLELDGATAATFEGLGPFADLTWAVAAAVALAFTFVFAMFYWLAVKSAKGQGSPPSEYALVNQGKLEELLSVLLTGPSDDRRRRALVAAAGDTLLARTIAKLSLVDDKPKGEKRPSPHGDSEDNEAGNGTDDDSNDDDGQASSTNTQLAAPAADAQSAAQPATRPADTQPATPAATRPTANMESVLVPMLEIEPMLAPVPNPGPVIDGDKIEDLNESSSDSDSEDNGLGDSSDGDSDDDMSGPGQEPLVAVGGHVGVDKPEQLEAPTDNVEVAEVAADAQLDAPSANAEVDAQLKVWGVSDTQPAAQPATPAFDTQLDAPSANAEVDAPVAGAKIVELAADRRRDTQSNDDDNANSDPSPRHVESGTSAAATSPSTVSQSEEQVSSANSTAGPTERVADNVLEAWLAEHATTGGPVDDLRHESLVAQPDVSASPGGTAIQAPLDTAESITNVGVSVSTDDTMPPAMHLANASSGGEPESAPPAASDAHVSDAEECSDSINLLTGSDFGLDTEGPKSPADSDFCSDEPAVAVAALSGMSDREQGQIGDDVHLESTSATGLYRPSSSDGGPAEDRELDRAGDAVDISSGARSSSPADIPTSGDDNAQVNGASGDGFFSPSQSCFGCEGITELGSPAITVQNEEQASSVEASGQVAKFALDAVKPSGRSNIAVVAPPAAVHLEVLAPPTSTAEQAPIDEPVEETGKAAIAEAATEPKTPLAKSSSSNGTAAQPEEQAFPADSSGSPDAPGPAATPKWKPTRRGCRGKRGRNKKGLVSTEDEPVDDLGQGLKASDDCSMSRVAEHLGGNQELPDDSQRIEAPDATLPRQVRSSIAAPTMPQVSGSTTHSSSRAGPTSERRSQSSGNRTPAAKSQQATDRPARSGLDQRGGGRQGRGDRQEAEPGRRPGGPSQRVPQNLGRGGSASGGWRSGQQRTVHHDLDEPGAAAFASYNVRGRRANTVRGRGRGN</sequence>
<keyword evidence="2" id="KW-0472">Membrane</keyword>
<feature type="compositionally biased region" description="Low complexity" evidence="1">
    <location>
        <begin position="419"/>
        <end position="434"/>
    </location>
</feature>
<feature type="compositionally biased region" description="Acidic residues" evidence="1">
    <location>
        <begin position="337"/>
        <end position="358"/>
    </location>
</feature>
<reference evidence="3" key="1">
    <citation type="submission" date="2022-07" db="EMBL/GenBank/DDBJ databases">
        <title>Phylogenomic reconstructions and comparative analyses of Kickxellomycotina fungi.</title>
        <authorList>
            <person name="Reynolds N.K."/>
            <person name="Stajich J.E."/>
            <person name="Barry K."/>
            <person name="Grigoriev I.V."/>
            <person name="Crous P."/>
            <person name="Smith M.E."/>
        </authorList>
    </citation>
    <scope>NUCLEOTIDE SEQUENCE</scope>
    <source>
        <strain evidence="3">CBS 109367</strain>
    </source>
</reference>
<keyword evidence="2" id="KW-0812">Transmembrane</keyword>
<name>A0A9W8GHG1_9FUNG</name>
<feature type="compositionally biased region" description="Basic residues" evidence="1">
    <location>
        <begin position="873"/>
        <end position="888"/>
    </location>
</feature>
<feature type="compositionally biased region" description="Polar residues" evidence="1">
    <location>
        <begin position="976"/>
        <end position="991"/>
    </location>
</feature>
<proteinExistence type="predicted"/>
<feature type="region of interest" description="Disordered" evidence="1">
    <location>
        <begin position="801"/>
        <end position="1062"/>
    </location>
</feature>
<evidence type="ECO:0000256" key="2">
    <source>
        <dbReference type="SAM" id="Phobius"/>
    </source>
</evidence>
<feature type="compositionally biased region" description="Acidic residues" evidence="1">
    <location>
        <begin position="240"/>
        <end position="257"/>
    </location>
</feature>
<accession>A0A9W8GHG1</accession>
<dbReference type="OrthoDB" id="10541261at2759"/>
<feature type="compositionally biased region" description="Polar residues" evidence="1">
    <location>
        <begin position="954"/>
        <end position="968"/>
    </location>
</feature>
<feature type="region of interest" description="Disordered" evidence="1">
    <location>
        <begin position="31"/>
        <end position="68"/>
    </location>
</feature>
<dbReference type="AlphaFoldDB" id="A0A9W8GHG1"/>
<feature type="region of interest" description="Disordered" evidence="1">
    <location>
        <begin position="574"/>
        <end position="730"/>
    </location>
</feature>
<feature type="compositionally biased region" description="Low complexity" evidence="1">
    <location>
        <begin position="267"/>
        <end position="298"/>
    </location>
</feature>
<feature type="region of interest" description="Disordered" evidence="1">
    <location>
        <begin position="313"/>
        <end position="386"/>
    </location>
</feature>